<sequence length="435" mass="48120">MTTRPLLHHFLTRSASIRSLTLLKYIGDGAFSTVYLCDWHGALSPGTPLPAMQWPRACRPEYTDKRLVAVKRMKPQWADSWENCTQSKEFIALREIPIHPNIVLLYDCFFVPEKKELYFVFEPMEGNMYEFMKSRRGQTLAGVLVTSISHQIASGLSHIHSSGFFHRDLKPENILVTTIGMCTYPNTSPGAPPELDVVVVIKITDFGLARKMASKPPYTELWGLGAVIAELVNLRPLFPGKGELDQIHRITAVLGNPSGEHVARTPSAVLGGGEWVDGVRLAHGLGFQFLQTPPVDLSTLFDRKVPRELVKCIAGLLKYDPAARLTSAQCIEHPYFRKMAPFADLVTRSAFCLQPPPLSAEAVREKFGSTESRPQMGAGLAEMSLAMRRMSPAASDSSLGSTMDSAPKSQNSQNSYKSRLNVRMGPPGEIPGRRN</sequence>
<organism evidence="1 2">
    <name type="scientific">Artomyces pyxidatus</name>
    <dbReference type="NCBI Taxonomy" id="48021"/>
    <lineage>
        <taxon>Eukaryota</taxon>
        <taxon>Fungi</taxon>
        <taxon>Dikarya</taxon>
        <taxon>Basidiomycota</taxon>
        <taxon>Agaricomycotina</taxon>
        <taxon>Agaricomycetes</taxon>
        <taxon>Russulales</taxon>
        <taxon>Auriscalpiaceae</taxon>
        <taxon>Artomyces</taxon>
    </lineage>
</organism>
<proteinExistence type="predicted"/>
<reference evidence="1" key="2">
    <citation type="journal article" date="2022" name="New Phytol.">
        <title>Evolutionary transition to the ectomycorrhizal habit in the genomes of a hyperdiverse lineage of mushroom-forming fungi.</title>
        <authorList>
            <person name="Looney B."/>
            <person name="Miyauchi S."/>
            <person name="Morin E."/>
            <person name="Drula E."/>
            <person name="Courty P.E."/>
            <person name="Kohler A."/>
            <person name="Kuo A."/>
            <person name="LaButti K."/>
            <person name="Pangilinan J."/>
            <person name="Lipzen A."/>
            <person name="Riley R."/>
            <person name="Andreopoulos W."/>
            <person name="He G."/>
            <person name="Johnson J."/>
            <person name="Nolan M."/>
            <person name="Tritt A."/>
            <person name="Barry K.W."/>
            <person name="Grigoriev I.V."/>
            <person name="Nagy L.G."/>
            <person name="Hibbett D."/>
            <person name="Henrissat B."/>
            <person name="Matheny P.B."/>
            <person name="Labbe J."/>
            <person name="Martin F.M."/>
        </authorList>
    </citation>
    <scope>NUCLEOTIDE SEQUENCE</scope>
    <source>
        <strain evidence="1">HHB10654</strain>
    </source>
</reference>
<gene>
    <name evidence="1" type="ORF">BV25DRAFT_1838147</name>
</gene>
<name>A0ACB8T3D8_9AGAM</name>
<dbReference type="EMBL" id="MU277206">
    <property type="protein sequence ID" value="KAI0062666.1"/>
    <property type="molecule type" value="Genomic_DNA"/>
</dbReference>
<evidence type="ECO:0000313" key="1">
    <source>
        <dbReference type="EMBL" id="KAI0062666.1"/>
    </source>
</evidence>
<comment type="caution">
    <text evidence="1">The sequence shown here is derived from an EMBL/GenBank/DDBJ whole genome shotgun (WGS) entry which is preliminary data.</text>
</comment>
<keyword evidence="2" id="KW-1185">Reference proteome</keyword>
<accession>A0ACB8T3D8</accession>
<dbReference type="Proteomes" id="UP000814140">
    <property type="component" value="Unassembled WGS sequence"/>
</dbReference>
<protein>
    <submittedName>
        <fullName evidence="1">Kinase-like protein</fullName>
    </submittedName>
</protein>
<reference evidence="1" key="1">
    <citation type="submission" date="2021-03" db="EMBL/GenBank/DDBJ databases">
        <authorList>
            <consortium name="DOE Joint Genome Institute"/>
            <person name="Ahrendt S."/>
            <person name="Looney B.P."/>
            <person name="Miyauchi S."/>
            <person name="Morin E."/>
            <person name="Drula E."/>
            <person name="Courty P.E."/>
            <person name="Chicoki N."/>
            <person name="Fauchery L."/>
            <person name="Kohler A."/>
            <person name="Kuo A."/>
            <person name="Labutti K."/>
            <person name="Pangilinan J."/>
            <person name="Lipzen A."/>
            <person name="Riley R."/>
            <person name="Andreopoulos W."/>
            <person name="He G."/>
            <person name="Johnson J."/>
            <person name="Barry K.W."/>
            <person name="Grigoriev I.V."/>
            <person name="Nagy L."/>
            <person name="Hibbett D."/>
            <person name="Henrissat B."/>
            <person name="Matheny P.B."/>
            <person name="Labbe J."/>
            <person name="Martin F."/>
        </authorList>
    </citation>
    <scope>NUCLEOTIDE SEQUENCE</scope>
    <source>
        <strain evidence="1">HHB10654</strain>
    </source>
</reference>
<evidence type="ECO:0000313" key="2">
    <source>
        <dbReference type="Proteomes" id="UP000814140"/>
    </source>
</evidence>